<reference evidence="1" key="1">
    <citation type="submission" date="2020-06" db="EMBL/GenBank/DDBJ databases">
        <title>Whole Genome Sequence of Bradyrhizobium sp. Strain 66S1MB.</title>
        <authorList>
            <person name="Bromfield E."/>
            <person name="Cloutier S."/>
        </authorList>
    </citation>
    <scope>NUCLEOTIDE SEQUENCE</scope>
    <source>
        <strain evidence="1">66S1MB</strain>
    </source>
</reference>
<dbReference type="AlphaFoldDB" id="A0A974AB06"/>
<dbReference type="EMBL" id="JABWSX010000001">
    <property type="protein sequence ID" value="NVL07977.1"/>
    <property type="molecule type" value="Genomic_DNA"/>
</dbReference>
<accession>A0A974AB06</accession>
<protein>
    <submittedName>
        <fullName evidence="1">Uncharacterized protein</fullName>
    </submittedName>
</protein>
<gene>
    <name evidence="1" type="ORF">HU230_19940</name>
</gene>
<name>A0A974AB06_9BRAD</name>
<dbReference type="RefSeq" id="WP_176531573.1">
    <property type="nucleotide sequence ID" value="NZ_CP088022.1"/>
</dbReference>
<organism evidence="1">
    <name type="scientific">Bradyrhizobium quebecense</name>
    <dbReference type="NCBI Taxonomy" id="2748629"/>
    <lineage>
        <taxon>Bacteria</taxon>
        <taxon>Pseudomonadati</taxon>
        <taxon>Pseudomonadota</taxon>
        <taxon>Alphaproteobacteria</taxon>
        <taxon>Hyphomicrobiales</taxon>
        <taxon>Nitrobacteraceae</taxon>
        <taxon>Bradyrhizobium</taxon>
    </lineage>
</organism>
<sequence length="99" mass="11356">MGDILSDSIRTARKACPCDQCHRQIKIGERYRRQVHTFDGLCTYRAHEDCDAASQELHKLADLYPDEGYCLAEYADEDKAFLVEKYPAVAARFWPEVAV</sequence>
<comment type="caution">
    <text evidence="1">The sequence shown here is derived from an EMBL/GenBank/DDBJ whole genome shotgun (WGS) entry which is preliminary data.</text>
</comment>
<proteinExistence type="predicted"/>
<evidence type="ECO:0000313" key="1">
    <source>
        <dbReference type="EMBL" id="NVL07977.1"/>
    </source>
</evidence>